<dbReference type="Proteomes" id="UP000279029">
    <property type="component" value="Chromosome"/>
</dbReference>
<dbReference type="EMBL" id="LR130778">
    <property type="protein sequence ID" value="VDN46197.1"/>
    <property type="molecule type" value="Genomic_DNA"/>
</dbReference>
<dbReference type="KEGG" id="cbar:PATL70BA_0349"/>
<reference evidence="1 2" key="1">
    <citation type="submission" date="2018-09" db="EMBL/GenBank/DDBJ databases">
        <authorList>
            <person name="Postec A."/>
        </authorList>
    </citation>
    <scope>NUCLEOTIDE SEQUENCE [LARGE SCALE GENOMIC DNA]</scope>
    <source>
        <strain evidence="1">70B-A</strain>
    </source>
</reference>
<evidence type="ECO:0000313" key="1">
    <source>
        <dbReference type="EMBL" id="VDN46197.1"/>
    </source>
</evidence>
<proteinExistence type="predicted"/>
<dbReference type="RefSeq" id="WP_125135751.1">
    <property type="nucleotide sequence ID" value="NZ_LR130778.1"/>
</dbReference>
<sequence>MNGFCEKCRDTVDYNVKMIDKKKEIKGKMILYVGKEAYCAECKEEIFVPEVRDYNLRELDTAYRKVEN</sequence>
<organism evidence="1 2">
    <name type="scientific">Petrocella atlantisensis</name>
    <dbReference type="NCBI Taxonomy" id="2173034"/>
    <lineage>
        <taxon>Bacteria</taxon>
        <taxon>Bacillati</taxon>
        <taxon>Bacillota</taxon>
        <taxon>Clostridia</taxon>
        <taxon>Lachnospirales</taxon>
        <taxon>Vallitaleaceae</taxon>
        <taxon>Petrocella</taxon>
    </lineage>
</organism>
<dbReference type="AlphaFoldDB" id="A0A3P7PNX8"/>
<evidence type="ECO:0008006" key="3">
    <source>
        <dbReference type="Google" id="ProtNLM"/>
    </source>
</evidence>
<name>A0A3P7PNX8_9FIRM</name>
<dbReference type="OrthoDB" id="9799173at2"/>
<protein>
    <recommendedName>
        <fullName evidence="3">YgiT-type zinc finger protein</fullName>
    </recommendedName>
</protein>
<evidence type="ECO:0000313" key="2">
    <source>
        <dbReference type="Proteomes" id="UP000279029"/>
    </source>
</evidence>
<keyword evidence="2" id="KW-1185">Reference proteome</keyword>
<accession>A0A3P7PNX8</accession>
<gene>
    <name evidence="1" type="ORF">PATL70BA_0349</name>
</gene>